<dbReference type="Gene3D" id="2.40.320.10">
    <property type="entry name" value="Hypothetical Protein Pfu-838710-001"/>
    <property type="match status" value="1"/>
</dbReference>
<evidence type="ECO:0000313" key="2">
    <source>
        <dbReference type="EMBL" id="GIF09919.1"/>
    </source>
</evidence>
<dbReference type="AlphaFoldDB" id="A0A919NEP8"/>
<name>A0A919NEP8_9ACTN</name>
<dbReference type="EMBL" id="BOMW01000116">
    <property type="protein sequence ID" value="GIF09919.1"/>
    <property type="molecule type" value="Genomic_DNA"/>
</dbReference>
<dbReference type="InterPro" id="IPR008173">
    <property type="entry name" value="Adenylyl_cyclase_CyaB"/>
</dbReference>
<gene>
    <name evidence="2" type="ORF">Asi03nite_74570</name>
</gene>
<dbReference type="SUPFAM" id="SSF55154">
    <property type="entry name" value="CYTH-like phosphatases"/>
    <property type="match status" value="1"/>
</dbReference>
<dbReference type="RefSeq" id="WP_239103210.1">
    <property type="nucleotide sequence ID" value="NZ_BOMW01000116.1"/>
</dbReference>
<evidence type="ECO:0000259" key="1">
    <source>
        <dbReference type="PROSITE" id="PS51707"/>
    </source>
</evidence>
<accession>A0A919NEP8</accession>
<sequence length="194" mass="21101">MSDVIEVERKRQLDDVAALQARLREAGYRPAGSSVETDTYYSRPDVDFLATVECLRVRQRDGFAEVTYKPASTTATHTAADVIAKPETNVILAGPEQAGAATALLDVLGMVRLCRVEKTRQTFRHPRHEAVTVVIDHITGVGAFAETEVMATDTDTAAILLGQVEQQLGLDGCPVVAAPYRDLVLHHHQVEAPV</sequence>
<feature type="domain" description="CYTH" evidence="1">
    <location>
        <begin position="4"/>
        <end position="186"/>
    </location>
</feature>
<comment type="caution">
    <text evidence="2">The sequence shown here is derived from an EMBL/GenBank/DDBJ whole genome shotgun (WGS) entry which is preliminary data.</text>
</comment>
<dbReference type="InterPro" id="IPR023577">
    <property type="entry name" value="CYTH_domain"/>
</dbReference>
<dbReference type="Pfam" id="PF01928">
    <property type="entry name" value="CYTH"/>
    <property type="match status" value="1"/>
</dbReference>
<dbReference type="PROSITE" id="PS51707">
    <property type="entry name" value="CYTH"/>
    <property type="match status" value="1"/>
</dbReference>
<evidence type="ECO:0000313" key="3">
    <source>
        <dbReference type="Proteomes" id="UP000629619"/>
    </source>
</evidence>
<reference evidence="2" key="1">
    <citation type="submission" date="2021-01" db="EMBL/GenBank/DDBJ databases">
        <title>Whole genome shotgun sequence of Actinoplanes siamensis NBRC 109076.</title>
        <authorList>
            <person name="Komaki H."/>
            <person name="Tamura T."/>
        </authorList>
    </citation>
    <scope>NUCLEOTIDE SEQUENCE</scope>
    <source>
        <strain evidence="2">NBRC 109076</strain>
    </source>
</reference>
<protein>
    <recommendedName>
        <fullName evidence="1">CYTH domain-containing protein</fullName>
    </recommendedName>
</protein>
<dbReference type="Proteomes" id="UP000629619">
    <property type="component" value="Unassembled WGS sequence"/>
</dbReference>
<dbReference type="PANTHER" id="PTHR21028">
    <property type="entry name" value="SI:CH211-156B7.4"/>
    <property type="match status" value="1"/>
</dbReference>
<keyword evidence="3" id="KW-1185">Reference proteome</keyword>
<organism evidence="2 3">
    <name type="scientific">Actinoplanes siamensis</name>
    <dbReference type="NCBI Taxonomy" id="1223317"/>
    <lineage>
        <taxon>Bacteria</taxon>
        <taxon>Bacillati</taxon>
        <taxon>Actinomycetota</taxon>
        <taxon>Actinomycetes</taxon>
        <taxon>Micromonosporales</taxon>
        <taxon>Micromonosporaceae</taxon>
        <taxon>Actinoplanes</taxon>
    </lineage>
</organism>
<dbReference type="PANTHER" id="PTHR21028:SF2">
    <property type="entry name" value="CYTH DOMAIN-CONTAINING PROTEIN"/>
    <property type="match status" value="1"/>
</dbReference>
<dbReference type="SMART" id="SM01118">
    <property type="entry name" value="CYTH"/>
    <property type="match status" value="1"/>
</dbReference>
<proteinExistence type="predicted"/>
<dbReference type="InterPro" id="IPR033469">
    <property type="entry name" value="CYTH-like_dom_sf"/>
</dbReference>
<dbReference type="CDD" id="cd07890">
    <property type="entry name" value="CYTH-like_AC_IV-like"/>
    <property type="match status" value="1"/>
</dbReference>